<organism evidence="1 2">
    <name type="scientific">Limosilactobacillus reuteri</name>
    <name type="common">Lactobacillus reuteri</name>
    <dbReference type="NCBI Taxonomy" id="1598"/>
    <lineage>
        <taxon>Bacteria</taxon>
        <taxon>Bacillati</taxon>
        <taxon>Bacillota</taxon>
        <taxon>Bacilli</taxon>
        <taxon>Lactobacillales</taxon>
        <taxon>Lactobacillaceae</taxon>
        <taxon>Limosilactobacillus</taxon>
    </lineage>
</organism>
<dbReference type="AlphaFoldDB" id="A0A7L6BI10"/>
<dbReference type="EMBL" id="CP059275">
    <property type="protein sequence ID" value="QLQ61862.1"/>
    <property type="molecule type" value="Genomic_DNA"/>
</dbReference>
<dbReference type="CDD" id="cd09117">
    <property type="entry name" value="PLDc_Bfil_DEXD_like"/>
    <property type="match status" value="1"/>
</dbReference>
<gene>
    <name evidence="1" type="ORF">HHK02_00565</name>
</gene>
<reference evidence="1 2" key="1">
    <citation type="submission" date="2020-07" db="EMBL/GenBank/DDBJ databases">
        <title>Genome sequence of Lactobacillus reuteri CNEI-KCA3 isolated from the faeces of a reared-broiler chicken, South-East Nigeria, reveals presence of CRISPR arrays.</title>
        <authorList>
            <person name="Anukam K.C."/>
            <person name="Ibezim C.N."/>
            <person name="BeecK W.V."/>
            <person name="Allonsius C."/>
            <person name="Broek M.D."/>
            <person name="Tuyaerts I."/>
            <person name="Attama A."/>
            <person name="Esimone C.O."/>
            <person name="Lebeer S."/>
        </authorList>
    </citation>
    <scope>NUCLEOTIDE SEQUENCE [LARGE SCALE GENOMIC DNA]</scope>
    <source>
        <strain evidence="1 2">CNEI-KCA3</strain>
    </source>
</reference>
<dbReference type="RefSeq" id="WP_181462561.1">
    <property type="nucleotide sequence ID" value="NZ_CP059275.1"/>
</dbReference>
<accession>A0A7L6BI10</accession>
<dbReference type="Proteomes" id="UP000510868">
    <property type="component" value="Chromosome"/>
</dbReference>
<dbReference type="SUPFAM" id="SSF52540">
    <property type="entry name" value="P-loop containing nucleoside triphosphate hydrolases"/>
    <property type="match status" value="1"/>
</dbReference>
<evidence type="ECO:0000313" key="1">
    <source>
        <dbReference type="EMBL" id="QLQ61862.1"/>
    </source>
</evidence>
<proteinExistence type="predicted"/>
<dbReference type="InterPro" id="IPR027417">
    <property type="entry name" value="P-loop_NTPase"/>
</dbReference>
<protein>
    <submittedName>
        <fullName evidence="1">Phospholipase</fullName>
    </submittedName>
</protein>
<dbReference type="Gene3D" id="3.30.870.10">
    <property type="entry name" value="Endonuclease Chain A"/>
    <property type="match status" value="1"/>
</dbReference>
<sequence length="755" mass="87375">MLDILDYTKQELISDADFWKFAGEHLEKPTEFRGVSFVSSIKFIEEQLLPRYDKVTLILGLSDNGKESIGKRMRQLNDRTEFVNYGYEHPDSEFTKRILDGSLRLLFTKQELIHTKMYLMTSDDRYLSFAGSMNLTEAAIHRNLEQLDSDYGMQTDPLYQCHVQMFDDNLRHATTYLDAKKMAGFIKAKNKEQLQINVYTDTVNMVKNKDTGDKDAVIIPAEEVKEYKDQYSSDEELKKLSAPEKLSVAQTVKLFGNAGYKKRNLENIGKELYSLTQVVKHVSRNDDNSGKVTREEDLYPKPVLFYNNGQLFEAPRVGDNVKSELITSNLTGDRLREQLQLFSDIAHEYDNYKEVGEGWQACDFMCFLFEAPWLWKIRNMYELSPSSKSREDVPLGVALIGQGRTGKSTLGKRLAAKLTGSGNFLDGGVFDAKNYALGKSNINMTITTVLSDYMYSAGPVNPMMIDDISPDLTTRPYFDRFIKEITNNRSLTQPLPSFIFTMNRREGDSKSQFSLKPEIMRRLWYLSFESTFAGDEDEREAKLNDLLERANDQLYRYCQVELAKFFNDVSPETEQKIEKDYLYPIKYVLKQAMNQFGMFELVKDYFDDNYDYSLFVGRNDWTMLINQAEVGADLTFIQQDGQLKAQINKQLFNKVSDSTARNNGSMMMERYFQYLPRKYRISYQYTSTGFIVDVANFDQWLNSDTLQQKYNSSEVARDAQKVNTDAKVTELLARLTEAQEKQAHRHGIFSWLKKK</sequence>
<evidence type="ECO:0000313" key="2">
    <source>
        <dbReference type="Proteomes" id="UP000510868"/>
    </source>
</evidence>
<name>A0A7L6BI10_LIMRT</name>